<dbReference type="HOGENOM" id="CLU_000134_20_1_1"/>
<dbReference type="PROSITE" id="PS50088">
    <property type="entry name" value="ANK_REPEAT"/>
    <property type="match status" value="1"/>
</dbReference>
<protein>
    <submittedName>
        <fullName evidence="5">Uncharacterized protein</fullName>
    </submittedName>
</protein>
<accession>A0A067SXB7</accession>
<dbReference type="Gene3D" id="1.25.40.20">
    <property type="entry name" value="Ankyrin repeat-containing domain"/>
    <property type="match status" value="1"/>
</dbReference>
<dbReference type="AlphaFoldDB" id="A0A067SXB7"/>
<keyword evidence="2 3" id="KW-0040">ANK repeat</keyword>
<evidence type="ECO:0000256" key="4">
    <source>
        <dbReference type="SAM" id="MobiDB-lite"/>
    </source>
</evidence>
<dbReference type="InterPro" id="IPR036770">
    <property type="entry name" value="Ankyrin_rpt-contain_sf"/>
</dbReference>
<evidence type="ECO:0000313" key="5">
    <source>
        <dbReference type="EMBL" id="KDR75580.1"/>
    </source>
</evidence>
<dbReference type="SUPFAM" id="SSF48403">
    <property type="entry name" value="Ankyrin repeat"/>
    <property type="match status" value="1"/>
</dbReference>
<proteinExistence type="predicted"/>
<organism evidence="5 6">
    <name type="scientific">Galerina marginata (strain CBS 339.88)</name>
    <dbReference type="NCBI Taxonomy" id="685588"/>
    <lineage>
        <taxon>Eukaryota</taxon>
        <taxon>Fungi</taxon>
        <taxon>Dikarya</taxon>
        <taxon>Basidiomycota</taxon>
        <taxon>Agaricomycotina</taxon>
        <taxon>Agaricomycetes</taxon>
        <taxon>Agaricomycetidae</taxon>
        <taxon>Agaricales</taxon>
        <taxon>Agaricineae</taxon>
        <taxon>Strophariaceae</taxon>
        <taxon>Galerina</taxon>
    </lineage>
</organism>
<sequence length="203" mass="21770">MSLTLSDDDKDDILLACRYGDLEDVQAFVKQHGASCLTDIRDENENSVLHMVCANGHVDLLNYLLPVLASTLIASKNKAGSTPLHWAALNSQLDIAQKLVQHPDGPGRDLIDIKNTAGRSPLGEAELAGWEEGARWFVEMMNLDPEGPTEGKGDDAGDEENTVGTEGGNHRDIEVEIEDADGQIAKMTLSASNTSDAPKSSTS</sequence>
<keyword evidence="6" id="KW-1185">Reference proteome</keyword>
<evidence type="ECO:0000313" key="6">
    <source>
        <dbReference type="Proteomes" id="UP000027222"/>
    </source>
</evidence>
<dbReference type="OrthoDB" id="10057496at2759"/>
<keyword evidence="1" id="KW-0677">Repeat</keyword>
<dbReference type="SMART" id="SM00248">
    <property type="entry name" value="ANK"/>
    <property type="match status" value="2"/>
</dbReference>
<dbReference type="InterPro" id="IPR002110">
    <property type="entry name" value="Ankyrin_rpt"/>
</dbReference>
<dbReference type="PANTHER" id="PTHR24173">
    <property type="entry name" value="ANKYRIN REPEAT CONTAINING"/>
    <property type="match status" value="1"/>
</dbReference>
<evidence type="ECO:0000256" key="3">
    <source>
        <dbReference type="PROSITE-ProRule" id="PRU00023"/>
    </source>
</evidence>
<gene>
    <name evidence="5" type="ORF">GALMADRAFT_248063</name>
</gene>
<dbReference type="EMBL" id="KL142380">
    <property type="protein sequence ID" value="KDR75580.1"/>
    <property type="molecule type" value="Genomic_DNA"/>
</dbReference>
<dbReference type="Proteomes" id="UP000027222">
    <property type="component" value="Unassembled WGS sequence"/>
</dbReference>
<feature type="region of interest" description="Disordered" evidence="4">
    <location>
        <begin position="143"/>
        <end position="172"/>
    </location>
</feature>
<dbReference type="PROSITE" id="PS50297">
    <property type="entry name" value="ANK_REP_REGION"/>
    <property type="match status" value="1"/>
</dbReference>
<name>A0A067SXB7_GALM3</name>
<dbReference type="PANTHER" id="PTHR24173:SF74">
    <property type="entry name" value="ANKYRIN REPEAT DOMAIN-CONTAINING PROTEIN 16"/>
    <property type="match status" value="1"/>
</dbReference>
<evidence type="ECO:0000256" key="1">
    <source>
        <dbReference type="ARBA" id="ARBA00022737"/>
    </source>
</evidence>
<feature type="repeat" description="ANK" evidence="3">
    <location>
        <begin position="79"/>
        <end position="102"/>
    </location>
</feature>
<dbReference type="Pfam" id="PF12796">
    <property type="entry name" value="Ank_2"/>
    <property type="match status" value="1"/>
</dbReference>
<reference evidence="6" key="1">
    <citation type="journal article" date="2014" name="Proc. Natl. Acad. Sci. U.S.A.">
        <title>Extensive sampling of basidiomycete genomes demonstrates inadequacy of the white-rot/brown-rot paradigm for wood decay fungi.</title>
        <authorList>
            <person name="Riley R."/>
            <person name="Salamov A.A."/>
            <person name="Brown D.W."/>
            <person name="Nagy L.G."/>
            <person name="Floudas D."/>
            <person name="Held B.W."/>
            <person name="Levasseur A."/>
            <person name="Lombard V."/>
            <person name="Morin E."/>
            <person name="Otillar R."/>
            <person name="Lindquist E.A."/>
            <person name="Sun H."/>
            <person name="LaButti K.M."/>
            <person name="Schmutz J."/>
            <person name="Jabbour D."/>
            <person name="Luo H."/>
            <person name="Baker S.E."/>
            <person name="Pisabarro A.G."/>
            <person name="Walton J.D."/>
            <person name="Blanchette R.A."/>
            <person name="Henrissat B."/>
            <person name="Martin F."/>
            <person name="Cullen D."/>
            <person name="Hibbett D.S."/>
            <person name="Grigoriev I.V."/>
        </authorList>
    </citation>
    <scope>NUCLEOTIDE SEQUENCE [LARGE SCALE GENOMIC DNA]</scope>
    <source>
        <strain evidence="6">CBS 339.88</strain>
    </source>
</reference>
<dbReference type="STRING" id="685588.A0A067SXB7"/>
<evidence type="ECO:0000256" key="2">
    <source>
        <dbReference type="ARBA" id="ARBA00023043"/>
    </source>
</evidence>